<proteinExistence type="predicted"/>
<sequence>MCGADRPSQNGAVAIIHRAVSSQNIRLLFRNPTHPSTANTVVSYETGLGYERGARQDSQQPMRDFTLQIHQHGDLTAPNKDAAVAPICLKTIEGQTAHEVELDTRLDLFVGGKGVVGRMVSVLNGKEKLGDGVIGWN</sequence>
<keyword evidence="2" id="KW-1185">Reference proteome</keyword>
<accession>A0AA39R3E1</accession>
<reference evidence="1" key="1">
    <citation type="submission" date="2023-03" db="EMBL/GenBank/DDBJ databases">
        <title>Complete genome of Cladonia borealis.</title>
        <authorList>
            <person name="Park H."/>
        </authorList>
    </citation>
    <scope>NUCLEOTIDE SEQUENCE</scope>
    <source>
        <strain evidence="1">ANT050790</strain>
    </source>
</reference>
<organism evidence="1 2">
    <name type="scientific">Cladonia borealis</name>
    <dbReference type="NCBI Taxonomy" id="184061"/>
    <lineage>
        <taxon>Eukaryota</taxon>
        <taxon>Fungi</taxon>
        <taxon>Dikarya</taxon>
        <taxon>Ascomycota</taxon>
        <taxon>Pezizomycotina</taxon>
        <taxon>Lecanoromycetes</taxon>
        <taxon>OSLEUM clade</taxon>
        <taxon>Lecanoromycetidae</taxon>
        <taxon>Lecanorales</taxon>
        <taxon>Lecanorineae</taxon>
        <taxon>Cladoniaceae</taxon>
        <taxon>Cladonia</taxon>
    </lineage>
</organism>
<dbReference type="EMBL" id="JAFEKC020000006">
    <property type="protein sequence ID" value="KAK0514157.1"/>
    <property type="molecule type" value="Genomic_DNA"/>
</dbReference>
<evidence type="ECO:0000313" key="1">
    <source>
        <dbReference type="EMBL" id="KAK0514157.1"/>
    </source>
</evidence>
<name>A0AA39R3E1_9LECA</name>
<comment type="caution">
    <text evidence="1">The sequence shown here is derived from an EMBL/GenBank/DDBJ whole genome shotgun (WGS) entry which is preliminary data.</text>
</comment>
<dbReference type="AlphaFoldDB" id="A0AA39R3E1"/>
<protein>
    <submittedName>
        <fullName evidence="1">Uncharacterized protein</fullName>
    </submittedName>
</protein>
<dbReference type="Proteomes" id="UP001166286">
    <property type="component" value="Unassembled WGS sequence"/>
</dbReference>
<gene>
    <name evidence="1" type="ORF">JMJ35_003879</name>
</gene>
<evidence type="ECO:0000313" key="2">
    <source>
        <dbReference type="Proteomes" id="UP001166286"/>
    </source>
</evidence>